<keyword evidence="3" id="KW-0677">Repeat</keyword>
<gene>
    <name evidence="4 6" type="primary">Pramef20</name>
</gene>
<dbReference type="KEGG" id="rno:691150"/>
<dbReference type="GO" id="GO:0043066">
    <property type="term" value="P:negative regulation of apoptotic process"/>
    <property type="evidence" value="ECO:0007669"/>
    <property type="project" value="InterPro"/>
</dbReference>
<dbReference type="AlphaFoldDB" id="A0A0G2K364"/>
<dbReference type="GO" id="GO:1990756">
    <property type="term" value="F:ubiquitin-like ligase-substrate adaptor activity"/>
    <property type="evidence" value="ECO:0000318"/>
    <property type="project" value="GO_Central"/>
</dbReference>
<dbReference type="RefSeq" id="NP_001421580.1">
    <property type="nucleotide sequence ID" value="NM_001434651.1"/>
</dbReference>
<sequence>MNSKPLPTLQELAGQNLLRNEALAIIALESLPKLLLPQLFKQAYDGNHVKVLRTLVSSWPFPRLPLGALKKRTPYLEAQLQVVLEEIDKLLIREVHPREFKLQVLDLRSVGQHYLDVWPGSMDDWLPKTTQVDPCCSKIVMTYPLKVAVDLHLKGRGQSRLFSYLVQWAERRKGLLQLYCNELQVWAPSHQNYRRLSQMVNLEYVKTLGLHSSCSPAFLLNLAPHLGRMTNLRKLALSNIREENFISPEKRRRIVTRFTLQILKLESLQKLHLEAVCFLEGHMDQLLGSVKTSLDDLAVTHCNLSVSEWSHLPEFPCVSQLRQLNLGNVRLAGLSPEPLRVLLVKAGPTLVALDLEDCHLEDSQLYAILPALSRCSHLTKFSFYGNQISMPAMKDLLYHTTSLIYLRLELYPVPQDSYDYHGIPHLQRMQQHCDELMKLLKTIREPGRVFFGTDRCDQCCNRYIYGKTIMCNCRRPY</sequence>
<dbReference type="InterPro" id="IPR026271">
    <property type="entry name" value="PRAME"/>
</dbReference>
<dbReference type="GO" id="GO:0031462">
    <property type="term" value="C:Cul2-RING ubiquitin ligase complex"/>
    <property type="evidence" value="ECO:0000318"/>
    <property type="project" value="GO_Central"/>
</dbReference>
<dbReference type="MINT" id="A0A0G2K364"/>
<dbReference type="PANTHER" id="PTHR14224:SF24">
    <property type="entry name" value="MELANOMA ANTIGEN PREFERENTIALLY EXPRESSED IN TUMORS"/>
    <property type="match status" value="1"/>
</dbReference>
<dbReference type="OMA" id="KRTPYLE"/>
<proteinExistence type="inferred from homology"/>
<reference evidence="4" key="3">
    <citation type="submission" date="2025-09" db="UniProtKB">
        <authorList>
            <consortium name="Ensembl"/>
        </authorList>
    </citation>
    <scope>IDENTIFICATION</scope>
    <source>
        <strain evidence="4">Brown Norway</strain>
    </source>
</reference>
<dbReference type="GO" id="GO:0045596">
    <property type="term" value="P:negative regulation of cell differentiation"/>
    <property type="evidence" value="ECO:0007669"/>
    <property type="project" value="InterPro"/>
</dbReference>
<evidence type="ECO:0000313" key="6">
    <source>
        <dbReference type="RGD" id="1587437"/>
    </source>
</evidence>
<dbReference type="SUPFAM" id="SSF52047">
    <property type="entry name" value="RNI-like"/>
    <property type="match status" value="1"/>
</dbReference>
<dbReference type="PANTHER" id="PTHR14224">
    <property type="entry name" value="SIMILAR TO PREFERENTIALLY EXPRESSED ANTIGEN IN MELANOMA-LIKE 3"/>
    <property type="match status" value="1"/>
</dbReference>
<evidence type="ECO:0000256" key="2">
    <source>
        <dbReference type="ARBA" id="ARBA00022614"/>
    </source>
</evidence>
<dbReference type="GeneID" id="691150"/>
<dbReference type="Ensembl" id="ENSRNOT00000091592.3">
    <property type="protein sequence ID" value="ENSRNOP00000072516.1"/>
    <property type="gene ID" value="ENSRNOG00000053942.3"/>
</dbReference>
<dbReference type="STRING" id="10116.ENSRNOP00000072516"/>
<dbReference type="FunFam" id="3.80.10.10:FF:001410">
    <property type="entry name" value="PRAME family member 20"/>
    <property type="match status" value="1"/>
</dbReference>
<dbReference type="AGR" id="RGD:1587437"/>
<dbReference type="GO" id="GO:0008284">
    <property type="term" value="P:positive regulation of cell population proliferation"/>
    <property type="evidence" value="ECO:0007669"/>
    <property type="project" value="InterPro"/>
</dbReference>
<reference evidence="4" key="1">
    <citation type="submission" date="2024-01" db="EMBL/GenBank/DDBJ databases">
        <title>GRCr8: a new rat reference genome assembly contstructed from accurate long reads and long range scaffolding.</title>
        <authorList>
            <person name="Doris P.A."/>
            <person name="Kalbfleisch T."/>
            <person name="Li K."/>
            <person name="Howe K."/>
            <person name="Wood J."/>
        </authorList>
    </citation>
    <scope>NUCLEOTIDE SEQUENCE [LARGE SCALE GENOMIC DNA]</scope>
    <source>
        <strain evidence="4">Brown Norway</strain>
    </source>
</reference>
<dbReference type="PIRSF" id="PIRSF038286">
    <property type="entry name" value="PRAME"/>
    <property type="match status" value="1"/>
</dbReference>
<dbReference type="GO" id="GO:0045892">
    <property type="term" value="P:negative regulation of DNA-templated transcription"/>
    <property type="evidence" value="ECO:0007669"/>
    <property type="project" value="InterPro"/>
</dbReference>
<accession>A0A0G2K364</accession>
<dbReference type="InterPro" id="IPR032675">
    <property type="entry name" value="LRR_dom_sf"/>
</dbReference>
<name>A0A0G2K364_RAT</name>
<evidence type="ECO:0000313" key="4">
    <source>
        <dbReference type="Ensembl" id="ENSRNOP00000072516.1"/>
    </source>
</evidence>
<dbReference type="RGD" id="1587437">
    <property type="gene designation" value="Pramef20"/>
</dbReference>
<dbReference type="OrthoDB" id="9574069at2759"/>
<dbReference type="CTD" id="645425"/>
<dbReference type="InParanoid" id="A0A0G2K364"/>
<keyword evidence="2" id="KW-0433">Leucine-rich repeat</keyword>
<dbReference type="GO" id="GO:0005737">
    <property type="term" value="C:cytoplasm"/>
    <property type="evidence" value="ECO:0000318"/>
    <property type="project" value="GO_Central"/>
</dbReference>
<organism evidence="4 5">
    <name type="scientific">Rattus norvegicus</name>
    <name type="common">Rat</name>
    <dbReference type="NCBI Taxonomy" id="10116"/>
    <lineage>
        <taxon>Eukaryota</taxon>
        <taxon>Metazoa</taxon>
        <taxon>Chordata</taxon>
        <taxon>Craniata</taxon>
        <taxon>Vertebrata</taxon>
        <taxon>Euteleostomi</taxon>
        <taxon>Mammalia</taxon>
        <taxon>Eutheria</taxon>
        <taxon>Euarchontoglires</taxon>
        <taxon>Glires</taxon>
        <taxon>Rodentia</taxon>
        <taxon>Myomorpha</taxon>
        <taxon>Muroidea</taxon>
        <taxon>Muridae</taxon>
        <taxon>Murinae</taxon>
        <taxon>Rattus</taxon>
    </lineage>
</organism>
<dbReference type="GO" id="GO:0043161">
    <property type="term" value="P:proteasome-mediated ubiquitin-dependent protein catabolic process"/>
    <property type="evidence" value="ECO:0000318"/>
    <property type="project" value="GO_Central"/>
</dbReference>
<evidence type="ECO:0000256" key="3">
    <source>
        <dbReference type="ARBA" id="ARBA00022737"/>
    </source>
</evidence>
<evidence type="ECO:0000256" key="1">
    <source>
        <dbReference type="ARBA" id="ARBA00009608"/>
    </source>
</evidence>
<dbReference type="Proteomes" id="UP000002494">
    <property type="component" value="Chromosome 5"/>
</dbReference>
<keyword evidence="5" id="KW-1185">Reference proteome</keyword>
<protein>
    <submittedName>
        <fullName evidence="4">PRAME family member 20</fullName>
    </submittedName>
</protein>
<dbReference type="Bgee" id="ENSRNOG00000053942">
    <property type="expression patterns" value="Expressed in ovary"/>
</dbReference>
<dbReference type="SMR" id="A0A0G2K364"/>
<dbReference type="GeneTree" id="ENSGT01030000234531"/>
<dbReference type="Gene3D" id="3.80.10.10">
    <property type="entry name" value="Ribonuclease Inhibitor"/>
    <property type="match status" value="1"/>
</dbReference>
<dbReference type="IntAct" id="A0A0G2K364">
    <property type="interactions" value="1"/>
</dbReference>
<comment type="similarity">
    <text evidence="1">Belongs to the PRAME family.</text>
</comment>
<evidence type="ECO:0000313" key="5">
    <source>
        <dbReference type="Proteomes" id="UP000002494"/>
    </source>
</evidence>
<dbReference type="InterPro" id="IPR050694">
    <property type="entry name" value="LRRC14/PRAME"/>
</dbReference>
<reference evidence="4" key="2">
    <citation type="submission" date="2025-08" db="UniProtKB">
        <authorList>
            <consortium name="Ensembl"/>
        </authorList>
    </citation>
    <scope>IDENTIFICATION</scope>
    <source>
        <strain evidence="4">Brown Norway</strain>
    </source>
</reference>